<feature type="transmembrane region" description="Helical" evidence="3">
    <location>
        <begin position="66"/>
        <end position="85"/>
    </location>
</feature>
<feature type="compositionally biased region" description="Low complexity" evidence="2">
    <location>
        <begin position="704"/>
        <end position="727"/>
    </location>
</feature>
<protein>
    <recommendedName>
        <fullName evidence="6">TIGR02302 family protein</fullName>
    </recommendedName>
</protein>
<keyword evidence="5" id="KW-1185">Reference proteome</keyword>
<organism evidence="4 5">
    <name type="scientific">Pacificimonas flava</name>
    <dbReference type="NCBI Taxonomy" id="1234595"/>
    <lineage>
        <taxon>Bacteria</taxon>
        <taxon>Pseudomonadati</taxon>
        <taxon>Pseudomonadota</taxon>
        <taxon>Alphaproteobacteria</taxon>
        <taxon>Sphingomonadales</taxon>
        <taxon>Sphingosinicellaceae</taxon>
        <taxon>Pacificimonas</taxon>
    </lineage>
</organism>
<keyword evidence="3" id="KW-0812">Transmembrane</keyword>
<dbReference type="InterPro" id="IPR012683">
    <property type="entry name" value="CHP02302_TM"/>
</dbReference>
<gene>
    <name evidence="4" type="ORF">C725_0667</name>
</gene>
<accession>M2SEA8</accession>
<dbReference type="EMBL" id="AMRV01000002">
    <property type="protein sequence ID" value="EMD83695.1"/>
    <property type="molecule type" value="Genomic_DNA"/>
</dbReference>
<proteinExistence type="predicted"/>
<feature type="coiled-coil region" evidence="1">
    <location>
        <begin position="474"/>
        <end position="516"/>
    </location>
</feature>
<evidence type="ECO:0000313" key="5">
    <source>
        <dbReference type="Proteomes" id="UP000011717"/>
    </source>
</evidence>
<dbReference type="AlphaFoldDB" id="M2SEA8"/>
<keyword evidence="3" id="KW-0472">Membrane</keyword>
<evidence type="ECO:0000256" key="2">
    <source>
        <dbReference type="SAM" id="MobiDB-lite"/>
    </source>
</evidence>
<sequence>MTMEARRQGGDGLRPAALRRLLPAAVVIWAERAFAAEIGWTAALWLGWTALALTGVLGALPGGLRIALFAALILTSAAAVLRAAIRIALPRRQDVFARLDRGGGLLLGSTSFTGAAPAAVEGDIGAALWRRAQADAARRPPRIGLPRPQLSGDLRAALVGLSALTLLGLVLAGREAPSRLERAFSPWAVPLTAYSFRGEVAPPDYAPGPARQFELTGGGTRAIELLSGGRIEIERLAGPGDWHILSPAGTRVDPAFVPRRGGVWRIVTDGGRTLAALRIGLASDGVPEVRFDGDPVRNATGALSLGYRLTDDHGTLSLALEVSGGRAPARTYSLAEAIQPGTGRVFADLSADPRAGERARLTLIAADGAGNIGRSPPLLVELPVKTFTDPVARRIIAIRKRLMQGDAISRVVRDLTEIAVRPESFDERTDIFVGLRSAAWRLLHSPEETARPQVADILWDVASDLEDGGTSRALEDLRAAMERLMQQADSGDDELLAELTRQLENAMGEYLRRQIEAAMKAGEVPPAAAAMQNMAPSVDTSFLQAMMEDLKDRLAAGDTEGAQQALQNLRGLMESIQFGASAPDPQAAMRAEAMREAADKLRQAEAQQGQLRDDTIAEAVRQAIREDEAMLEALGGQQEEIGEMVGAAAREMEALGAGVPGELGEARAAMRAAARALGDGDAATAAQAQSEALRKLGEASDKLQQQAEQMARQAAGGLPQPGQSGSGVDPLGRPGQGFGMGNVTIPDEQRMRRVQEIRRILEERAADPSRSEAERSYYLRLLKRF</sequence>
<name>M2SEA8_9SPHN</name>
<evidence type="ECO:0000256" key="1">
    <source>
        <dbReference type="SAM" id="Coils"/>
    </source>
</evidence>
<evidence type="ECO:0000313" key="4">
    <source>
        <dbReference type="EMBL" id="EMD83695.1"/>
    </source>
</evidence>
<evidence type="ECO:0008006" key="6">
    <source>
        <dbReference type="Google" id="ProtNLM"/>
    </source>
</evidence>
<evidence type="ECO:0000256" key="3">
    <source>
        <dbReference type="SAM" id="Phobius"/>
    </source>
</evidence>
<feature type="region of interest" description="Disordered" evidence="2">
    <location>
        <begin position="695"/>
        <end position="750"/>
    </location>
</feature>
<dbReference type="Proteomes" id="UP000011717">
    <property type="component" value="Unassembled WGS sequence"/>
</dbReference>
<dbReference type="Pfam" id="PF13779">
    <property type="entry name" value="DUF4175"/>
    <property type="match status" value="2"/>
</dbReference>
<reference evidence="4 5" key="1">
    <citation type="journal article" date="2013" name="Genome Announc.">
        <title>Draft Genome Sequence of Strain JLT2015T, Belonging to the Family Sphingomonadaceae of the Alphaproteobacteria.</title>
        <authorList>
            <person name="Tang K."/>
            <person name="Liu K."/>
            <person name="Li S."/>
            <person name="Jiao N."/>
        </authorList>
    </citation>
    <scope>NUCLEOTIDE SEQUENCE [LARGE SCALE GENOMIC DNA]</scope>
    <source>
        <strain evidence="4 5">JLT2015</strain>
    </source>
</reference>
<keyword evidence="1" id="KW-0175">Coiled coil</keyword>
<keyword evidence="3" id="KW-1133">Transmembrane helix</keyword>
<comment type="caution">
    <text evidence="4">The sequence shown here is derived from an EMBL/GenBank/DDBJ whole genome shotgun (WGS) entry which is preliminary data.</text>
</comment>